<evidence type="ECO:0000313" key="3">
    <source>
        <dbReference type="Proteomes" id="UP001205919"/>
    </source>
</evidence>
<gene>
    <name evidence="2" type="ORF">NE630_00450</name>
</gene>
<proteinExistence type="predicted"/>
<dbReference type="AlphaFoldDB" id="A0AAW5K2A5"/>
<protein>
    <submittedName>
        <fullName evidence="2">Uncharacterized protein</fullName>
    </submittedName>
</protein>
<dbReference type="Proteomes" id="UP001205919">
    <property type="component" value="Unassembled WGS sequence"/>
</dbReference>
<sequence>MDGIRDIRNIIRIEALQSIQDEFAEATGIPSTLKNPATNFRGRAKKRPKGRER</sequence>
<dbReference type="EMBL" id="JANFYT010000001">
    <property type="protein sequence ID" value="MCQ4812888.1"/>
    <property type="molecule type" value="Genomic_DNA"/>
</dbReference>
<comment type="caution">
    <text evidence="2">The sequence shown here is derived from an EMBL/GenBank/DDBJ whole genome shotgun (WGS) entry which is preliminary data.</text>
</comment>
<keyword evidence="3" id="KW-1185">Reference proteome</keyword>
<name>A0AAW5K2A5_9BACT</name>
<accession>A0AAW5K2A5</accession>
<feature type="compositionally biased region" description="Polar residues" evidence="1">
    <location>
        <begin position="29"/>
        <end position="38"/>
    </location>
</feature>
<evidence type="ECO:0000256" key="1">
    <source>
        <dbReference type="SAM" id="MobiDB-lite"/>
    </source>
</evidence>
<reference evidence="2 3" key="1">
    <citation type="submission" date="2022-06" db="EMBL/GenBank/DDBJ databases">
        <title>Isolation of gut microbiota from human fecal samples.</title>
        <authorList>
            <person name="Pamer E.G."/>
            <person name="Barat B."/>
            <person name="Waligurski E."/>
            <person name="Medina S."/>
            <person name="Paddock L."/>
            <person name="Mostad J."/>
        </authorList>
    </citation>
    <scope>NUCLEOTIDE SEQUENCE [LARGE SCALE GENOMIC DNA]</scope>
    <source>
        <strain evidence="2 3">DFI.9.90</strain>
    </source>
</reference>
<organism evidence="2 3">
    <name type="scientific">Cloacibacillus evryensis</name>
    <dbReference type="NCBI Taxonomy" id="508460"/>
    <lineage>
        <taxon>Bacteria</taxon>
        <taxon>Thermotogati</taxon>
        <taxon>Synergistota</taxon>
        <taxon>Synergistia</taxon>
        <taxon>Synergistales</taxon>
        <taxon>Synergistaceae</taxon>
        <taxon>Cloacibacillus</taxon>
    </lineage>
</organism>
<feature type="region of interest" description="Disordered" evidence="1">
    <location>
        <begin position="27"/>
        <end position="53"/>
    </location>
</feature>
<feature type="compositionally biased region" description="Basic residues" evidence="1">
    <location>
        <begin position="42"/>
        <end position="53"/>
    </location>
</feature>
<dbReference type="RefSeq" id="WP_008712020.1">
    <property type="nucleotide sequence ID" value="NZ_CABKQM010000008.1"/>
</dbReference>
<evidence type="ECO:0000313" key="2">
    <source>
        <dbReference type="EMBL" id="MCQ4812888.1"/>
    </source>
</evidence>